<proteinExistence type="predicted"/>
<dbReference type="Proteomes" id="UP001445335">
    <property type="component" value="Unassembled WGS sequence"/>
</dbReference>
<reference evidence="1 2" key="1">
    <citation type="journal article" date="2024" name="Nat. Commun.">
        <title>Phylogenomics reveals the evolutionary origins of lichenization in chlorophyte algae.</title>
        <authorList>
            <person name="Puginier C."/>
            <person name="Libourel C."/>
            <person name="Otte J."/>
            <person name="Skaloud P."/>
            <person name="Haon M."/>
            <person name="Grisel S."/>
            <person name="Petersen M."/>
            <person name="Berrin J.G."/>
            <person name="Delaux P.M."/>
            <person name="Dal Grande F."/>
            <person name="Keller J."/>
        </authorList>
    </citation>
    <scope>NUCLEOTIDE SEQUENCE [LARGE SCALE GENOMIC DNA]</scope>
    <source>
        <strain evidence="1 2">SAG 245.80</strain>
    </source>
</reference>
<comment type="caution">
    <text evidence="1">The sequence shown here is derived from an EMBL/GenBank/DDBJ whole genome shotgun (WGS) entry which is preliminary data.</text>
</comment>
<evidence type="ECO:0000313" key="2">
    <source>
        <dbReference type="Proteomes" id="UP001445335"/>
    </source>
</evidence>
<gene>
    <name evidence="1" type="ORF">WJX81_008034</name>
</gene>
<dbReference type="AlphaFoldDB" id="A0AAW1RPC5"/>
<sequence>MEASPAPSAHHVCTDLPGGAFLGEEGQPLKRGLKACAEVVKRARVCSLDPPAQACRAPPAGGTVPATVRGNDLALLCSEGLDGDERMASCPCSCAAGQAPGSSNSCRSDRSSVAVGSSMHALEDSARRASAADGVALASSCQALCTSPPQTSGGTAAGVTCLLGEVASHFGFAPLAIAAGISHLRRLAACDAELRAMGASCPAYAPLLAPGPTCEALAVPAVRAAPLADWQGGVPRLLPDRRRWLTALALTCVLLAAKNLDRPLILLRQPRQNHKHRKRHQPPKVLHSCGDLASAERLAPPKKRALLAGISALLAW</sequence>
<protein>
    <submittedName>
        <fullName evidence="1">Uncharacterized protein</fullName>
    </submittedName>
</protein>
<evidence type="ECO:0000313" key="1">
    <source>
        <dbReference type="EMBL" id="KAK9835415.1"/>
    </source>
</evidence>
<organism evidence="1 2">
    <name type="scientific">Elliptochloris bilobata</name>
    <dbReference type="NCBI Taxonomy" id="381761"/>
    <lineage>
        <taxon>Eukaryota</taxon>
        <taxon>Viridiplantae</taxon>
        <taxon>Chlorophyta</taxon>
        <taxon>core chlorophytes</taxon>
        <taxon>Trebouxiophyceae</taxon>
        <taxon>Trebouxiophyceae incertae sedis</taxon>
        <taxon>Elliptochloris clade</taxon>
        <taxon>Elliptochloris</taxon>
    </lineage>
</organism>
<keyword evidence="2" id="KW-1185">Reference proteome</keyword>
<dbReference type="EMBL" id="JALJOU010000028">
    <property type="protein sequence ID" value="KAK9835415.1"/>
    <property type="molecule type" value="Genomic_DNA"/>
</dbReference>
<accession>A0AAW1RPC5</accession>
<name>A0AAW1RPC5_9CHLO</name>